<protein>
    <submittedName>
        <fullName evidence="1">Uncharacterized protein</fullName>
    </submittedName>
</protein>
<organism evidence="1 2">
    <name type="scientific">Paraburkholderia phymatum</name>
    <dbReference type="NCBI Taxonomy" id="148447"/>
    <lineage>
        <taxon>Bacteria</taxon>
        <taxon>Pseudomonadati</taxon>
        <taxon>Pseudomonadota</taxon>
        <taxon>Betaproteobacteria</taxon>
        <taxon>Burkholderiales</taxon>
        <taxon>Burkholderiaceae</taxon>
        <taxon>Paraburkholderia</taxon>
    </lineage>
</organism>
<dbReference type="EMBL" id="JBFRCH010000007">
    <property type="protein sequence ID" value="MEX3933337.1"/>
    <property type="molecule type" value="Genomic_DNA"/>
</dbReference>
<evidence type="ECO:0000313" key="1">
    <source>
        <dbReference type="EMBL" id="MEX3933337.1"/>
    </source>
</evidence>
<gene>
    <name evidence="1" type="ORF">AB4Y32_16290</name>
</gene>
<keyword evidence="2" id="KW-1185">Reference proteome</keyword>
<dbReference type="Proteomes" id="UP001558850">
    <property type="component" value="Unassembled WGS sequence"/>
</dbReference>
<name>A0ACC6U176_9BURK</name>
<evidence type="ECO:0000313" key="2">
    <source>
        <dbReference type="Proteomes" id="UP001558850"/>
    </source>
</evidence>
<comment type="caution">
    <text evidence="1">The sequence shown here is derived from an EMBL/GenBank/DDBJ whole genome shotgun (WGS) entry which is preliminary data.</text>
</comment>
<accession>A0ACC6U176</accession>
<sequence length="216" mass="25630">MTCDQQRFKRDVADHVMTIVRDDGVDRHIKFGNKDGGSPYWFEILTWAGTLCIHGDCGTFVFSRLTDMFKFFRTDRGNDPSKLYINEGYWCEKLQAVDCNGYGKGAARKFDPEEFKSRVKEHVESYLEGYEITDERRADLWDSIHSEILGYVDNYSSEYVAFHRMHEFHDDEFPELFTDCWEWDCDEYTFRFLWNLYAIAWAIRKYDAAKAEKRAA</sequence>
<proteinExistence type="predicted"/>
<reference evidence="1" key="1">
    <citation type="submission" date="2024-07" db="EMBL/GenBank/DDBJ databases">
        <title>A survey of Mimosa microsymbionts across Brazilian biomes reveals a high diversity of Paraburkholderia nodulating endemic species, but also that Cupriavidus is common as a symbiont of widespread species.</title>
        <authorList>
            <person name="Rouws L."/>
            <person name="Barauna A."/>
            <person name="Beukes C."/>
            <person name="Rouws J.R.C."/>
            <person name="De Faria S.M."/>
            <person name="Gross E."/>
            <person name="Bueno Dos Reis Junior F."/>
            <person name="Simon M.F."/>
            <person name="Maluk M."/>
            <person name="Odee D.W."/>
            <person name="Kenicer G."/>
            <person name="Young J.P.W."/>
            <person name="Reis V.M."/>
            <person name="Zilli J."/>
            <person name="James E.K."/>
        </authorList>
    </citation>
    <scope>NUCLEOTIDE SEQUENCE</scope>
    <source>
        <strain evidence="1">EG181B</strain>
    </source>
</reference>